<keyword evidence="2 5" id="KW-0812">Transmembrane</keyword>
<name>A0A0C3H8K5_OIDMZ</name>
<feature type="transmembrane region" description="Helical" evidence="5">
    <location>
        <begin position="506"/>
        <end position="528"/>
    </location>
</feature>
<protein>
    <recommendedName>
        <fullName evidence="8">Amino acid permease/ SLC12A domain-containing protein</fullName>
    </recommendedName>
</protein>
<dbReference type="Gene3D" id="1.20.1740.10">
    <property type="entry name" value="Amino acid/polyamine transporter I"/>
    <property type="match status" value="1"/>
</dbReference>
<feature type="transmembrane region" description="Helical" evidence="5">
    <location>
        <begin position="397"/>
        <end position="418"/>
    </location>
</feature>
<dbReference type="PANTHER" id="PTHR11785">
    <property type="entry name" value="AMINO ACID TRANSPORTER"/>
    <property type="match status" value="1"/>
</dbReference>
<keyword evidence="7" id="KW-1185">Reference proteome</keyword>
<proteinExistence type="predicted"/>
<feature type="transmembrane region" description="Helical" evidence="5">
    <location>
        <begin position="89"/>
        <end position="111"/>
    </location>
</feature>
<accession>A0A0C3H8K5</accession>
<evidence type="ECO:0000313" key="7">
    <source>
        <dbReference type="Proteomes" id="UP000054321"/>
    </source>
</evidence>
<dbReference type="Proteomes" id="UP000054321">
    <property type="component" value="Unassembled WGS sequence"/>
</dbReference>
<evidence type="ECO:0000256" key="1">
    <source>
        <dbReference type="ARBA" id="ARBA00004141"/>
    </source>
</evidence>
<feature type="transmembrane region" description="Helical" evidence="5">
    <location>
        <begin position="474"/>
        <end position="494"/>
    </location>
</feature>
<evidence type="ECO:0000313" key="6">
    <source>
        <dbReference type="EMBL" id="KIM98696.1"/>
    </source>
</evidence>
<dbReference type="Pfam" id="PF13520">
    <property type="entry name" value="AA_permease_2"/>
    <property type="match status" value="2"/>
</dbReference>
<dbReference type="InterPro" id="IPR002293">
    <property type="entry name" value="AA/rel_permease1"/>
</dbReference>
<feature type="transmembrane region" description="Helical" evidence="5">
    <location>
        <begin position="304"/>
        <end position="322"/>
    </location>
</feature>
<feature type="transmembrane region" description="Helical" evidence="5">
    <location>
        <begin position="334"/>
        <end position="353"/>
    </location>
</feature>
<feature type="transmembrane region" description="Helical" evidence="5">
    <location>
        <begin position="549"/>
        <end position="571"/>
    </location>
</feature>
<evidence type="ECO:0008006" key="8">
    <source>
        <dbReference type="Google" id="ProtNLM"/>
    </source>
</evidence>
<dbReference type="GO" id="GO:0016020">
    <property type="term" value="C:membrane"/>
    <property type="evidence" value="ECO:0007669"/>
    <property type="project" value="UniProtKB-SubCell"/>
</dbReference>
<dbReference type="HOGENOM" id="CLU_013661_1_1_1"/>
<dbReference type="PANTHER" id="PTHR11785:SF382">
    <property type="entry name" value="LOW-AFFINITY METHIONINE PERMEASE"/>
    <property type="match status" value="1"/>
</dbReference>
<sequence length="599" mass="65578">MVAAMGSPDGGSDDLINQAGQDEPEAFTRHAQLEQARAHYNREKQLFDLSPTTTQLLGAFDIFCLVLNRTIGSGIFTVPPKVLAGTGSIGASLLLWLAGGVIIICGMLCWLELGLTIPMHTVYENGTPRKVSAPRSGGVKNYLEYIYKKPVFMMTSVFGILFIVLGNLAGNAVAFGIYVMIAAGKDPINNSTNNYEKGPIIGLAIAVLTICCLFHVFSRRGGILVNNTFAVAKVGILLVITVLGFVHAGGKYLRSSGINESSPVPLNNDSMIVANITSAMINDATNINFDKTTSFKSTGDFNSFVGSLLFAVYSFTGFDQPFYVMSEVAKPRKIFPTAAVTAMLTTIVLYMLVNVSYFCVVPKELYTETSASAIDMAGAFFHDLFDSTYGPHAGLRAMAALVAFSIFGNILVLTFTAARVKQEIAKEGILPNSLFFATSHTTPWALFRNRSRNNSIISAEDDFGIETHLEKSPMAALALHWFTSIFLVLITAMLQPETAYSFLVAFYNYVDVAVLGSLTAGGLLYLKIDSWLRKERGRNWYSKVQWTPWLDPLPAIVYFSAMTFFLFASFAKPADNSPFSEKAMQRQFVTGRNEYTVYN</sequence>
<evidence type="ECO:0000256" key="5">
    <source>
        <dbReference type="SAM" id="Phobius"/>
    </source>
</evidence>
<dbReference type="InterPro" id="IPR050598">
    <property type="entry name" value="AminoAcid_Transporter"/>
</dbReference>
<keyword evidence="3 5" id="KW-1133">Transmembrane helix</keyword>
<evidence type="ECO:0000256" key="2">
    <source>
        <dbReference type="ARBA" id="ARBA00022692"/>
    </source>
</evidence>
<evidence type="ECO:0000256" key="3">
    <source>
        <dbReference type="ARBA" id="ARBA00022989"/>
    </source>
</evidence>
<comment type="subcellular location">
    <subcellularLocation>
        <location evidence="1">Membrane</location>
        <topology evidence="1">Multi-pass membrane protein</topology>
    </subcellularLocation>
</comment>
<dbReference type="GO" id="GO:0015179">
    <property type="term" value="F:L-amino acid transmembrane transporter activity"/>
    <property type="evidence" value="ECO:0007669"/>
    <property type="project" value="TreeGrafter"/>
</dbReference>
<feature type="transmembrane region" description="Helical" evidence="5">
    <location>
        <begin position="229"/>
        <end position="248"/>
    </location>
</feature>
<keyword evidence="4 5" id="KW-0472">Membrane</keyword>
<gene>
    <name evidence="6" type="ORF">OIDMADRAFT_57042</name>
</gene>
<reference evidence="7" key="2">
    <citation type="submission" date="2015-01" db="EMBL/GenBank/DDBJ databases">
        <title>Evolutionary Origins and Diversification of the Mycorrhizal Mutualists.</title>
        <authorList>
            <consortium name="DOE Joint Genome Institute"/>
            <consortium name="Mycorrhizal Genomics Consortium"/>
            <person name="Kohler A."/>
            <person name="Kuo A."/>
            <person name="Nagy L.G."/>
            <person name="Floudas D."/>
            <person name="Copeland A."/>
            <person name="Barry K.W."/>
            <person name="Cichocki N."/>
            <person name="Veneault-Fourrey C."/>
            <person name="LaButti K."/>
            <person name="Lindquist E.A."/>
            <person name="Lipzen A."/>
            <person name="Lundell T."/>
            <person name="Morin E."/>
            <person name="Murat C."/>
            <person name="Riley R."/>
            <person name="Ohm R."/>
            <person name="Sun H."/>
            <person name="Tunlid A."/>
            <person name="Henrissat B."/>
            <person name="Grigoriev I.V."/>
            <person name="Hibbett D.S."/>
            <person name="Martin F."/>
        </authorList>
    </citation>
    <scope>NUCLEOTIDE SEQUENCE [LARGE SCALE GENOMIC DNA]</scope>
    <source>
        <strain evidence="7">Zn</strain>
    </source>
</reference>
<evidence type="ECO:0000256" key="4">
    <source>
        <dbReference type="ARBA" id="ARBA00023136"/>
    </source>
</evidence>
<feature type="transmembrane region" description="Helical" evidence="5">
    <location>
        <begin position="157"/>
        <end position="180"/>
    </location>
</feature>
<organism evidence="6 7">
    <name type="scientific">Oidiodendron maius (strain Zn)</name>
    <dbReference type="NCBI Taxonomy" id="913774"/>
    <lineage>
        <taxon>Eukaryota</taxon>
        <taxon>Fungi</taxon>
        <taxon>Dikarya</taxon>
        <taxon>Ascomycota</taxon>
        <taxon>Pezizomycotina</taxon>
        <taxon>Leotiomycetes</taxon>
        <taxon>Leotiomycetes incertae sedis</taxon>
        <taxon>Myxotrichaceae</taxon>
        <taxon>Oidiodendron</taxon>
    </lineage>
</organism>
<feature type="transmembrane region" description="Helical" evidence="5">
    <location>
        <begin position="200"/>
        <end position="217"/>
    </location>
</feature>
<dbReference type="STRING" id="913774.A0A0C3H8K5"/>
<dbReference type="EMBL" id="KN832880">
    <property type="protein sequence ID" value="KIM98696.1"/>
    <property type="molecule type" value="Genomic_DNA"/>
</dbReference>
<dbReference type="AlphaFoldDB" id="A0A0C3H8K5"/>
<reference evidence="6 7" key="1">
    <citation type="submission" date="2014-04" db="EMBL/GenBank/DDBJ databases">
        <authorList>
            <consortium name="DOE Joint Genome Institute"/>
            <person name="Kuo A."/>
            <person name="Martino E."/>
            <person name="Perotto S."/>
            <person name="Kohler A."/>
            <person name="Nagy L.G."/>
            <person name="Floudas D."/>
            <person name="Copeland A."/>
            <person name="Barry K.W."/>
            <person name="Cichocki N."/>
            <person name="Veneault-Fourrey C."/>
            <person name="LaButti K."/>
            <person name="Lindquist E.A."/>
            <person name="Lipzen A."/>
            <person name="Lundell T."/>
            <person name="Morin E."/>
            <person name="Murat C."/>
            <person name="Sun H."/>
            <person name="Tunlid A."/>
            <person name="Henrissat B."/>
            <person name="Grigoriev I.V."/>
            <person name="Hibbett D.S."/>
            <person name="Martin F."/>
            <person name="Nordberg H.P."/>
            <person name="Cantor M.N."/>
            <person name="Hua S.X."/>
        </authorList>
    </citation>
    <scope>NUCLEOTIDE SEQUENCE [LARGE SCALE GENOMIC DNA]</scope>
    <source>
        <strain evidence="6 7">Zn</strain>
    </source>
</reference>
<dbReference type="InParanoid" id="A0A0C3H8K5"/>
<dbReference type="OrthoDB" id="5982228at2759"/>